<reference evidence="2 3" key="1">
    <citation type="submission" date="2014-10" db="EMBL/GenBank/DDBJ databases">
        <title>Whole Genome sequence of Corynebacterium auriscanis strain CIP 106629.</title>
        <authorList>
            <person name="Hassan S.S."/>
            <person name="Jamal S.B."/>
            <person name="Tiwari S."/>
            <person name="Oliveira L.D.C."/>
            <person name="Souza F."/>
            <person name="Mariano D.C."/>
            <person name="Almeida S."/>
            <person name="Dorella F."/>
            <person name="Pereira F."/>
            <person name="Carvalho A."/>
            <person name="Leal C.A."/>
            <person name="Soares S.D.C."/>
            <person name="Figueiredo H.C."/>
            <person name="Silva A."/>
            <person name="Azevedo V.A."/>
        </authorList>
    </citation>
    <scope>NUCLEOTIDE SEQUENCE [LARGE SCALE GENOMIC DNA]</scope>
    <source>
        <strain evidence="2 3">CIP 106629</strain>
    </source>
</reference>
<evidence type="ECO:0000256" key="1">
    <source>
        <dbReference type="SAM" id="Phobius"/>
    </source>
</evidence>
<organism evidence="2 3">
    <name type="scientific">Corynebacterium auriscanis</name>
    <dbReference type="NCBI Taxonomy" id="99807"/>
    <lineage>
        <taxon>Bacteria</taxon>
        <taxon>Bacillati</taxon>
        <taxon>Actinomycetota</taxon>
        <taxon>Actinomycetes</taxon>
        <taxon>Mycobacteriales</taxon>
        <taxon>Corynebacteriaceae</taxon>
        <taxon>Corynebacterium</taxon>
    </lineage>
</organism>
<name>A0A0A2DMT3_9CORY</name>
<keyword evidence="1" id="KW-0472">Membrane</keyword>
<keyword evidence="1" id="KW-0812">Transmembrane</keyword>
<dbReference type="AlphaFoldDB" id="A0A0A2DMT3"/>
<sequence length="105" mass="10852">MGASLSLKKVLWICGGGATLIMAAGSGVHGVLSVALCFIAFVATVRFIASDSDPACGNVATSALATCVAVGIFFPYVLPVAYIGYIAWTWFSIESDDEGVTTVLR</sequence>
<dbReference type="Proteomes" id="UP000030145">
    <property type="component" value="Unassembled WGS sequence"/>
</dbReference>
<evidence type="ECO:0000313" key="3">
    <source>
        <dbReference type="Proteomes" id="UP000030145"/>
    </source>
</evidence>
<feature type="transmembrane region" description="Helical" evidence="1">
    <location>
        <begin position="12"/>
        <end position="43"/>
    </location>
</feature>
<feature type="transmembrane region" description="Helical" evidence="1">
    <location>
        <begin position="63"/>
        <end position="88"/>
    </location>
</feature>
<evidence type="ECO:0000313" key="2">
    <source>
        <dbReference type="EMBL" id="KGM18216.1"/>
    </source>
</evidence>
<accession>A0A0A2DMT3</accession>
<dbReference type="EMBL" id="JRVJ01000019">
    <property type="protein sequence ID" value="KGM18216.1"/>
    <property type="molecule type" value="Genomic_DNA"/>
</dbReference>
<proteinExistence type="predicted"/>
<gene>
    <name evidence="2" type="ORF">MA47_08995</name>
</gene>
<keyword evidence="3" id="KW-1185">Reference proteome</keyword>
<keyword evidence="1" id="KW-1133">Transmembrane helix</keyword>
<comment type="caution">
    <text evidence="2">The sequence shown here is derived from an EMBL/GenBank/DDBJ whole genome shotgun (WGS) entry which is preliminary data.</text>
</comment>
<protein>
    <submittedName>
        <fullName evidence="2">Uncharacterized protein</fullName>
    </submittedName>
</protein>